<organism evidence="1">
    <name type="scientific">Sesamum radiatum</name>
    <name type="common">Black benniseed</name>
    <dbReference type="NCBI Taxonomy" id="300843"/>
    <lineage>
        <taxon>Eukaryota</taxon>
        <taxon>Viridiplantae</taxon>
        <taxon>Streptophyta</taxon>
        <taxon>Embryophyta</taxon>
        <taxon>Tracheophyta</taxon>
        <taxon>Spermatophyta</taxon>
        <taxon>Magnoliopsida</taxon>
        <taxon>eudicotyledons</taxon>
        <taxon>Gunneridae</taxon>
        <taxon>Pentapetalae</taxon>
        <taxon>asterids</taxon>
        <taxon>lamiids</taxon>
        <taxon>Lamiales</taxon>
        <taxon>Pedaliaceae</taxon>
        <taxon>Sesamum</taxon>
    </lineage>
</organism>
<sequence>MPSGRQLPCNCLPPLKLSEIVRNRPSITALVSKLCALPSSSSALLPGAAPSCRVQRAQLPSLSACYALHACPPAMRCRLAA</sequence>
<protein>
    <submittedName>
        <fullName evidence="1">Uncharacterized protein</fullName>
    </submittedName>
</protein>
<evidence type="ECO:0000313" key="1">
    <source>
        <dbReference type="EMBL" id="KAL0307161.1"/>
    </source>
</evidence>
<proteinExistence type="predicted"/>
<dbReference type="AlphaFoldDB" id="A0AAW2KLT8"/>
<gene>
    <name evidence="1" type="ORF">Sradi_6133400</name>
</gene>
<accession>A0AAW2KLT8</accession>
<name>A0AAW2KLT8_SESRA</name>
<reference evidence="1" key="1">
    <citation type="submission" date="2020-06" db="EMBL/GenBank/DDBJ databases">
        <authorList>
            <person name="Li T."/>
            <person name="Hu X."/>
            <person name="Zhang T."/>
            <person name="Song X."/>
            <person name="Zhang H."/>
            <person name="Dai N."/>
            <person name="Sheng W."/>
            <person name="Hou X."/>
            <person name="Wei L."/>
        </authorList>
    </citation>
    <scope>NUCLEOTIDE SEQUENCE</scope>
    <source>
        <strain evidence="1">G02</strain>
        <tissue evidence="1">Leaf</tissue>
    </source>
</reference>
<comment type="caution">
    <text evidence="1">The sequence shown here is derived from an EMBL/GenBank/DDBJ whole genome shotgun (WGS) entry which is preliminary data.</text>
</comment>
<reference evidence="1" key="2">
    <citation type="journal article" date="2024" name="Plant">
        <title>Genomic evolution and insights into agronomic trait innovations of Sesamum species.</title>
        <authorList>
            <person name="Miao H."/>
            <person name="Wang L."/>
            <person name="Qu L."/>
            <person name="Liu H."/>
            <person name="Sun Y."/>
            <person name="Le M."/>
            <person name="Wang Q."/>
            <person name="Wei S."/>
            <person name="Zheng Y."/>
            <person name="Lin W."/>
            <person name="Duan Y."/>
            <person name="Cao H."/>
            <person name="Xiong S."/>
            <person name="Wang X."/>
            <person name="Wei L."/>
            <person name="Li C."/>
            <person name="Ma Q."/>
            <person name="Ju M."/>
            <person name="Zhao R."/>
            <person name="Li G."/>
            <person name="Mu C."/>
            <person name="Tian Q."/>
            <person name="Mei H."/>
            <person name="Zhang T."/>
            <person name="Gao T."/>
            <person name="Zhang H."/>
        </authorList>
    </citation>
    <scope>NUCLEOTIDE SEQUENCE</scope>
    <source>
        <strain evidence="1">G02</strain>
    </source>
</reference>
<dbReference type="EMBL" id="JACGWJ010000028">
    <property type="protein sequence ID" value="KAL0307161.1"/>
    <property type="molecule type" value="Genomic_DNA"/>
</dbReference>